<keyword evidence="1" id="KW-1133">Transmembrane helix</keyword>
<sequence length="150" mass="16908">MDLDSKKTDNNGGGDDESGGFFDCNICLEMVLFMISIEPAPMLEDKEKWFVRFSCFDIFSSDFNFVFVFAFFVFIYIFNNVSCFKSLVFRDFIAKCLTKDPRITPTASELLKTLGAKMNDEYGDTGPSKPQVPNGLEVLLRMAHGCTIAL</sequence>
<reference evidence="2 3" key="1">
    <citation type="journal article" date="2017" name="Nat. Commun.">
        <title>Genome assembly with in vitro proximity ligation data and whole-genome triplication in lettuce.</title>
        <authorList>
            <person name="Reyes-Chin-Wo S."/>
            <person name="Wang Z."/>
            <person name="Yang X."/>
            <person name="Kozik A."/>
            <person name="Arikit S."/>
            <person name="Song C."/>
            <person name="Xia L."/>
            <person name="Froenicke L."/>
            <person name="Lavelle D.O."/>
            <person name="Truco M.J."/>
            <person name="Xia R."/>
            <person name="Zhu S."/>
            <person name="Xu C."/>
            <person name="Xu H."/>
            <person name="Xu X."/>
            <person name="Cox K."/>
            <person name="Korf I."/>
            <person name="Meyers B.C."/>
            <person name="Michelmore R.W."/>
        </authorList>
    </citation>
    <scope>NUCLEOTIDE SEQUENCE [LARGE SCALE GENOMIC DNA]</scope>
    <source>
        <strain evidence="3">cv. Salinas</strain>
        <tissue evidence="2">Seedlings</tissue>
    </source>
</reference>
<name>A0A9R1W099_LACSA</name>
<keyword evidence="1" id="KW-0812">Transmembrane</keyword>
<organism evidence="2 3">
    <name type="scientific">Lactuca sativa</name>
    <name type="common">Garden lettuce</name>
    <dbReference type="NCBI Taxonomy" id="4236"/>
    <lineage>
        <taxon>Eukaryota</taxon>
        <taxon>Viridiplantae</taxon>
        <taxon>Streptophyta</taxon>
        <taxon>Embryophyta</taxon>
        <taxon>Tracheophyta</taxon>
        <taxon>Spermatophyta</taxon>
        <taxon>Magnoliopsida</taxon>
        <taxon>eudicotyledons</taxon>
        <taxon>Gunneridae</taxon>
        <taxon>Pentapetalae</taxon>
        <taxon>asterids</taxon>
        <taxon>campanulids</taxon>
        <taxon>Asterales</taxon>
        <taxon>Asteraceae</taxon>
        <taxon>Cichorioideae</taxon>
        <taxon>Cichorieae</taxon>
        <taxon>Lactucinae</taxon>
        <taxon>Lactuca</taxon>
    </lineage>
</organism>
<keyword evidence="1" id="KW-0472">Membrane</keyword>
<dbReference type="Proteomes" id="UP000235145">
    <property type="component" value="Unassembled WGS sequence"/>
</dbReference>
<proteinExistence type="predicted"/>
<dbReference type="AlphaFoldDB" id="A0A9R1W099"/>
<evidence type="ECO:0000313" key="3">
    <source>
        <dbReference type="Proteomes" id="UP000235145"/>
    </source>
</evidence>
<dbReference type="EMBL" id="NBSK02000003">
    <property type="protein sequence ID" value="KAJ0215900.1"/>
    <property type="molecule type" value="Genomic_DNA"/>
</dbReference>
<keyword evidence="3" id="KW-1185">Reference proteome</keyword>
<evidence type="ECO:0000313" key="2">
    <source>
        <dbReference type="EMBL" id="KAJ0215900.1"/>
    </source>
</evidence>
<evidence type="ECO:0000256" key="1">
    <source>
        <dbReference type="SAM" id="Phobius"/>
    </source>
</evidence>
<gene>
    <name evidence="2" type="ORF">LSAT_V11C300151120</name>
</gene>
<comment type="caution">
    <text evidence="2">The sequence shown here is derived from an EMBL/GenBank/DDBJ whole genome shotgun (WGS) entry which is preliminary data.</text>
</comment>
<accession>A0A9R1W099</accession>
<protein>
    <submittedName>
        <fullName evidence="2">Uncharacterized protein</fullName>
    </submittedName>
</protein>
<feature type="transmembrane region" description="Helical" evidence="1">
    <location>
        <begin position="49"/>
        <end position="78"/>
    </location>
</feature>